<dbReference type="PANTHER" id="PTHR22726">
    <property type="entry name" value="METALLOENDOPEPTIDASE OMA1"/>
    <property type="match status" value="1"/>
</dbReference>
<evidence type="ECO:0000256" key="4">
    <source>
        <dbReference type="ARBA" id="ARBA00022833"/>
    </source>
</evidence>
<evidence type="ECO:0000256" key="3">
    <source>
        <dbReference type="ARBA" id="ARBA00022801"/>
    </source>
</evidence>
<dbReference type="CDD" id="cd07332">
    <property type="entry name" value="M48C_Oma1_like"/>
    <property type="match status" value="1"/>
</dbReference>
<comment type="similarity">
    <text evidence="6">Belongs to the peptidase M48 family.</text>
</comment>
<reference evidence="8 9" key="1">
    <citation type="submission" date="2016-10" db="EMBL/GenBank/DDBJ databases">
        <authorList>
            <person name="Varghese N."/>
            <person name="Submissions S."/>
        </authorList>
    </citation>
    <scope>NUCLEOTIDE SEQUENCE [LARGE SCALE GENOMIC DNA]</scope>
    <source>
        <strain evidence="8 9">DSM 24802</strain>
    </source>
</reference>
<dbReference type="Proteomes" id="UP000199541">
    <property type="component" value="Unassembled WGS sequence"/>
</dbReference>
<dbReference type="PANTHER" id="PTHR22726:SF8">
    <property type="entry name" value="METALLOPROTEASE YCAL"/>
    <property type="match status" value="1"/>
</dbReference>
<evidence type="ECO:0000256" key="5">
    <source>
        <dbReference type="ARBA" id="ARBA00023049"/>
    </source>
</evidence>
<keyword evidence="5 6" id="KW-0482">Metalloprotease</keyword>
<keyword evidence="9" id="KW-1185">Reference proteome</keyword>
<accession>A0A1H2UYF1</accession>
<dbReference type="InterPro" id="IPR051156">
    <property type="entry name" value="Mito/Outer_Membr_Metalloprot"/>
</dbReference>
<sequence>MSMIRFLPLLIALIVGYATWRLSAWQTAKTLDRQSEPLRDPTLAPLLERMAQALGVKRIAVNMYRIAPVNGLAAPDGRIFLTQGFVDRYRAGEVTAEELASVIAHELGHVALGHARRRMIDFSGQNAMRMALGMVLSRILPGGGMWLANMATRLLAATLSRKDEYEADAYASALLTKAGIGTAPQKSLFRKLEALTGGPGGGPVPAWLMSHPHTRDRIRAIEAMEDRWAKVTG</sequence>
<dbReference type="GO" id="GO:0008237">
    <property type="term" value="F:metallopeptidase activity"/>
    <property type="evidence" value="ECO:0007669"/>
    <property type="project" value="UniProtKB-KW"/>
</dbReference>
<dbReference type="Pfam" id="PF01435">
    <property type="entry name" value="Peptidase_M48"/>
    <property type="match status" value="1"/>
</dbReference>
<comment type="cofactor">
    <cofactor evidence="6">
        <name>Zn(2+)</name>
        <dbReference type="ChEBI" id="CHEBI:29105"/>
    </cofactor>
    <text evidence="6">Binds 1 zinc ion per subunit.</text>
</comment>
<protein>
    <submittedName>
        <fullName evidence="8">Metalloprotease</fullName>
    </submittedName>
</protein>
<gene>
    <name evidence="8" type="ORF">SAMN05444006_10596</name>
</gene>
<evidence type="ECO:0000313" key="8">
    <source>
        <dbReference type="EMBL" id="SDW61081.1"/>
    </source>
</evidence>
<dbReference type="EMBL" id="FNOB01000005">
    <property type="protein sequence ID" value="SDW61081.1"/>
    <property type="molecule type" value="Genomic_DNA"/>
</dbReference>
<proteinExistence type="inferred from homology"/>
<comment type="caution">
    <text evidence="8">The sequence shown here is derived from an EMBL/GenBank/DDBJ whole genome shotgun (WGS) entry which is preliminary data.</text>
</comment>
<dbReference type="InterPro" id="IPR001915">
    <property type="entry name" value="Peptidase_M48"/>
</dbReference>
<feature type="domain" description="Peptidase M48" evidence="7">
    <location>
        <begin position="37"/>
        <end position="224"/>
    </location>
</feature>
<evidence type="ECO:0000256" key="6">
    <source>
        <dbReference type="RuleBase" id="RU003983"/>
    </source>
</evidence>
<keyword evidence="2" id="KW-0479">Metal-binding</keyword>
<keyword evidence="4 6" id="KW-0862">Zinc</keyword>
<evidence type="ECO:0000259" key="7">
    <source>
        <dbReference type="Pfam" id="PF01435"/>
    </source>
</evidence>
<keyword evidence="1 6" id="KW-0645">Protease</keyword>
<keyword evidence="3 6" id="KW-0378">Hydrolase</keyword>
<organism evidence="8 9">
    <name type="scientific">Allgaiera indica</name>
    <dbReference type="NCBI Taxonomy" id="765699"/>
    <lineage>
        <taxon>Bacteria</taxon>
        <taxon>Pseudomonadati</taxon>
        <taxon>Pseudomonadota</taxon>
        <taxon>Alphaproteobacteria</taxon>
        <taxon>Rhodobacterales</taxon>
        <taxon>Paracoccaceae</taxon>
        <taxon>Allgaiera</taxon>
    </lineage>
</organism>
<evidence type="ECO:0000313" key="9">
    <source>
        <dbReference type="Proteomes" id="UP000199541"/>
    </source>
</evidence>
<evidence type="ECO:0000256" key="1">
    <source>
        <dbReference type="ARBA" id="ARBA00022670"/>
    </source>
</evidence>
<evidence type="ECO:0000256" key="2">
    <source>
        <dbReference type="ARBA" id="ARBA00022723"/>
    </source>
</evidence>
<name>A0A1H2UYF1_9RHOB</name>
<dbReference type="Gene3D" id="3.30.2010.10">
    <property type="entry name" value="Metalloproteases ('zincins'), catalytic domain"/>
    <property type="match status" value="1"/>
</dbReference>